<dbReference type="Proteomes" id="UP000094313">
    <property type="component" value="Chromosome"/>
</dbReference>
<protein>
    <recommendedName>
        <fullName evidence="3">Diadenosine tetraphosphate hydrolase</fullName>
    </recommendedName>
</protein>
<organism evidence="1 2">
    <name type="scientific">Pedobacter steynii</name>
    <dbReference type="NCBI Taxonomy" id="430522"/>
    <lineage>
        <taxon>Bacteria</taxon>
        <taxon>Pseudomonadati</taxon>
        <taxon>Bacteroidota</taxon>
        <taxon>Sphingobacteriia</taxon>
        <taxon>Sphingobacteriales</taxon>
        <taxon>Sphingobacteriaceae</taxon>
        <taxon>Pedobacter</taxon>
    </lineage>
</organism>
<dbReference type="EMBL" id="CP017141">
    <property type="protein sequence ID" value="AOM79977.1"/>
    <property type="molecule type" value="Genomic_DNA"/>
</dbReference>
<dbReference type="RefSeq" id="WP_069381639.1">
    <property type="nucleotide sequence ID" value="NZ_CP017141.1"/>
</dbReference>
<proteinExistence type="predicted"/>
<evidence type="ECO:0000313" key="2">
    <source>
        <dbReference type="Proteomes" id="UP000094313"/>
    </source>
</evidence>
<dbReference type="KEGG" id="psty:BFS30_24115"/>
<reference evidence="1 2" key="1">
    <citation type="submission" date="2016-08" db="EMBL/GenBank/DDBJ databases">
        <authorList>
            <person name="Seilhamer J.J."/>
        </authorList>
    </citation>
    <scope>NUCLEOTIDE SEQUENCE [LARGE SCALE GENOMIC DNA]</scope>
    <source>
        <strain evidence="1 2">DX4</strain>
    </source>
</reference>
<name>A0A1D7QMV0_9SPHI</name>
<dbReference type="InterPro" id="IPR025365">
    <property type="entry name" value="DUF4269"/>
</dbReference>
<dbReference type="AlphaFoldDB" id="A0A1D7QMV0"/>
<dbReference type="OrthoDB" id="6402248at2"/>
<dbReference type="Pfam" id="PF14091">
    <property type="entry name" value="DUF4269"/>
    <property type="match status" value="1"/>
</dbReference>
<evidence type="ECO:0008006" key="3">
    <source>
        <dbReference type="Google" id="ProtNLM"/>
    </source>
</evidence>
<sequence>MITKFDTIEQLANGSPRQRHAYHTLQQHQIMEILTPFDPILAGTVPINIDIESSDLDIICAYQNGRDFQEYLKLHFSGFHQFQLKERFVHNESSVIANFVINDWPIEIFGQIKPSRTQAAVIHMYVEYNLLSIHGEQFRQHIIQLKKQGLKTEPAFAQALGIKGDPYLELLKLYPA</sequence>
<gene>
    <name evidence="1" type="ORF">BFS30_24115</name>
</gene>
<keyword evidence="2" id="KW-1185">Reference proteome</keyword>
<evidence type="ECO:0000313" key="1">
    <source>
        <dbReference type="EMBL" id="AOM79977.1"/>
    </source>
</evidence>
<accession>A0A1D7QMV0</accession>